<evidence type="ECO:0000313" key="3">
    <source>
        <dbReference type="EMBL" id="MFE4108435.1"/>
    </source>
</evidence>
<keyword evidence="1" id="KW-0175">Coiled coil</keyword>
<accession>A0ABW6ILL5</accession>
<evidence type="ECO:0000256" key="1">
    <source>
        <dbReference type="SAM" id="Coils"/>
    </source>
</evidence>
<keyword evidence="4" id="KW-1185">Reference proteome</keyword>
<proteinExistence type="predicted"/>
<sequence length="869" mass="96982">MKTKRERSKEEKQRHQKVHSRFGYLSTLVWLTSGTSLSISLLSSILFSNWGIGIAGLGTTGLSFAALKSSRERATQTAITLLLQSNKDWEHRLATSEQERSSQIERLSRDRDFLQTAQTELLQKLTEVQAQASDRQEQIRTLQAEASQMTGQLSRLQVQVTELAARDSANQTELGQRREQVKTLSQRLARMQESLEQAQSRLSEKRYDLAVHLDAIEVQILDVWNPLYQGLIAICDRFDPNRPVSNLEYAGKPVELEESEKKCWTHYRRSLVTYDAGLRDRVNAMSEECESHDDAYSFFLTLLEELTLSYCKLWSGIKDLELGTTHEGEKQAIYAEFEQLRDDYVSEASQWVERSSQVEVGFNVIEDSFKQELASLQQRIVDAEALIEVLQAPRQFPGETSIDKAGNRLIDHFATHSVILDAVESVKVPGGFRLRFKVDRNPTTTKLTESEIDKICSEVGVWGVSQHSLSGADFELDARNFLLEVVLSTPGESQSRSAKSRKRSAPSSTAVKAETLGAELVAERFTELGCYSAAEFEEVVALKFVPRVRVVAGSTGGKSPLLELIACAIAQLQKGQLWLINPIPGSPKDWFHVPGVVPAGIDGIQESIKWLEEAHCEFQRRRNDLPGTAGKPFITVMVDEINAIARDYPELGLVMKDFYQLSDHTRMGFLTAGQGANVSGLSGGSQTHKKTGNATKLMAEDFENATQVFTATAAKVWINKHLKGHQMKAFEERLDALNQLCAELNEAEGKSAYPTDPNRKVVSPDAYRIALVASPREAEPFFIQLPAYSSYVGQLEGVEFPEGAEVTAPRENQMSLGLLDGRTPPDTQCVHCGHDRFRRKGEYADGRLRYVCSNCGRVPAQLDATARRG</sequence>
<comment type="caution">
    <text evidence="3">The sequence shown here is derived from an EMBL/GenBank/DDBJ whole genome shotgun (WGS) entry which is preliminary data.</text>
</comment>
<evidence type="ECO:0000256" key="2">
    <source>
        <dbReference type="SAM" id="Phobius"/>
    </source>
</evidence>
<organism evidence="3 4">
    <name type="scientific">Almyronema epifaneia S1</name>
    <dbReference type="NCBI Taxonomy" id="2991925"/>
    <lineage>
        <taxon>Bacteria</taxon>
        <taxon>Bacillati</taxon>
        <taxon>Cyanobacteriota</taxon>
        <taxon>Cyanophyceae</taxon>
        <taxon>Nodosilineales</taxon>
        <taxon>Nodosilineaceae</taxon>
        <taxon>Almyronema</taxon>
        <taxon>Almyronema epifaneia</taxon>
    </lineage>
</organism>
<keyword evidence="2" id="KW-1133">Transmembrane helix</keyword>
<gene>
    <name evidence="3" type="ORF">ACFVKH_19320</name>
</gene>
<feature type="transmembrane region" description="Helical" evidence="2">
    <location>
        <begin position="21"/>
        <end position="41"/>
    </location>
</feature>
<evidence type="ECO:0000313" key="4">
    <source>
        <dbReference type="Proteomes" id="UP001600165"/>
    </source>
</evidence>
<keyword evidence="2" id="KW-0472">Membrane</keyword>
<dbReference type="RefSeq" id="WP_377968066.1">
    <property type="nucleotide sequence ID" value="NZ_JBHZOL010000110.1"/>
</dbReference>
<dbReference type="EMBL" id="JBHZOL010000110">
    <property type="protein sequence ID" value="MFE4108435.1"/>
    <property type="molecule type" value="Genomic_DNA"/>
</dbReference>
<protein>
    <submittedName>
        <fullName evidence="3">Uncharacterized protein</fullName>
    </submittedName>
</protein>
<feature type="coiled-coil region" evidence="1">
    <location>
        <begin position="125"/>
        <end position="208"/>
    </location>
</feature>
<dbReference type="Proteomes" id="UP001600165">
    <property type="component" value="Unassembled WGS sequence"/>
</dbReference>
<reference evidence="3 4" key="1">
    <citation type="submission" date="2024-10" db="EMBL/GenBank/DDBJ databases">
        <authorList>
            <person name="Ratan Roy A."/>
            <person name="Morales Sandoval P.H."/>
            <person name="De Los Santos Villalobos S."/>
            <person name="Chakraborty S."/>
            <person name="Mukherjee J."/>
        </authorList>
    </citation>
    <scope>NUCLEOTIDE SEQUENCE [LARGE SCALE GENOMIC DNA]</scope>
    <source>
        <strain evidence="3 4">S1</strain>
    </source>
</reference>
<keyword evidence="2" id="KW-0812">Transmembrane</keyword>
<name>A0ABW6ILL5_9CYAN</name>